<evidence type="ECO:0000256" key="5">
    <source>
        <dbReference type="ARBA" id="ARBA00023163"/>
    </source>
</evidence>
<dbReference type="AlphaFoldDB" id="A0A9W9RF72"/>
<evidence type="ECO:0000256" key="4">
    <source>
        <dbReference type="ARBA" id="ARBA00023125"/>
    </source>
</evidence>
<evidence type="ECO:0000256" key="2">
    <source>
        <dbReference type="ARBA" id="ARBA00022723"/>
    </source>
</evidence>
<dbReference type="GO" id="GO:0000981">
    <property type="term" value="F:DNA-binding transcription factor activity, RNA polymerase II-specific"/>
    <property type="evidence" value="ECO:0007669"/>
    <property type="project" value="InterPro"/>
</dbReference>
<dbReference type="SMART" id="SM00906">
    <property type="entry name" value="Fungal_trans"/>
    <property type="match status" value="1"/>
</dbReference>
<reference evidence="9" key="2">
    <citation type="journal article" date="2023" name="IMA Fungus">
        <title>Comparative genomic study of the Penicillium genus elucidates a diverse pangenome and 15 lateral gene transfer events.</title>
        <authorList>
            <person name="Petersen C."/>
            <person name="Sorensen T."/>
            <person name="Nielsen M.R."/>
            <person name="Sondergaard T.E."/>
            <person name="Sorensen J.L."/>
            <person name="Fitzpatrick D.A."/>
            <person name="Frisvad J.C."/>
            <person name="Nielsen K.L."/>
        </authorList>
    </citation>
    <scope>NUCLEOTIDE SEQUENCE</scope>
    <source>
        <strain evidence="9">IBT 35675</strain>
    </source>
</reference>
<reference evidence="9" key="1">
    <citation type="submission" date="2022-12" db="EMBL/GenBank/DDBJ databases">
        <authorList>
            <person name="Petersen C."/>
        </authorList>
    </citation>
    <scope>NUCLEOTIDE SEQUENCE</scope>
    <source>
        <strain evidence="9">IBT 35675</strain>
    </source>
</reference>
<dbReference type="PANTHER" id="PTHR47338:SF3">
    <property type="entry name" value="C6 FINGER DOMAIN TRANSCRIPTION FACTOR DBAA-RELATED"/>
    <property type="match status" value="1"/>
</dbReference>
<dbReference type="Proteomes" id="UP001148299">
    <property type="component" value="Unassembled WGS sequence"/>
</dbReference>
<keyword evidence="10" id="KW-1185">Reference proteome</keyword>
<comment type="subcellular location">
    <subcellularLocation>
        <location evidence="1">Nucleus</location>
    </subcellularLocation>
</comment>
<dbReference type="GO" id="GO:0003677">
    <property type="term" value="F:DNA binding"/>
    <property type="evidence" value="ECO:0007669"/>
    <property type="project" value="UniProtKB-KW"/>
</dbReference>
<evidence type="ECO:0000259" key="8">
    <source>
        <dbReference type="SMART" id="SM00906"/>
    </source>
</evidence>
<protein>
    <recommendedName>
        <fullName evidence="8">Xylanolytic transcriptional activator regulatory domain-containing protein</fullName>
    </recommendedName>
</protein>
<feature type="region of interest" description="Disordered" evidence="7">
    <location>
        <begin position="52"/>
        <end position="73"/>
    </location>
</feature>
<name>A0A9W9RF72_PENBR</name>
<evidence type="ECO:0000256" key="1">
    <source>
        <dbReference type="ARBA" id="ARBA00004123"/>
    </source>
</evidence>
<gene>
    <name evidence="9" type="ORF">N7541_004972</name>
</gene>
<keyword evidence="2" id="KW-0479">Metal-binding</keyword>
<accession>A0A9W9RF72</accession>
<sequence>MSGSRQQPGLCEDSGTACYVNEVRSPRGPKKGHLKALRNRIEYVIHSTIPEPNPVSRSFDESPITPTTPSDHEKENADMIEADLVHPIAPMLHQARYFCWSQRSNKPDPHLCLQLAMWAMAAAGSAHLQHMRESLYKRARTKLEALDNDVDTANATSLQAAQAWLLITHYEFRYMGYRRAWLTAGRAFRIIQLAKLHEIDRLNDIGVTISLPDIWTEAEEKRRTYWLAYCLDRFLNITYEWSLSLNEEALYTYLPASEADFQHGRPTLTTLLYDAMEDSGNKTLPTFAETIVLTTLCWHSVTFHRVTPDTDTSPSPSSIFWKRHGRLYQMVQQRLMLLSLPASAPELHDPMRLFTNMLANSAVIWFHNVMEALQIDINDQMLLVPLYSAYEIVTLAKPLVRSSYFKAHPFSPMLLYLSAKFLKSHSDCGSVSEDNQQRLEELKKALRVLQGGNNLAMNYLELLDCESSQKLCSLSPLGGSMLEETEQPFFLDILNLF</sequence>
<keyword evidence="3" id="KW-0805">Transcription regulation</keyword>
<dbReference type="EMBL" id="JAPZBR010000003">
    <property type="protein sequence ID" value="KAJ5357814.1"/>
    <property type="molecule type" value="Genomic_DNA"/>
</dbReference>
<keyword evidence="4" id="KW-0238">DNA-binding</keyword>
<evidence type="ECO:0000256" key="3">
    <source>
        <dbReference type="ARBA" id="ARBA00023015"/>
    </source>
</evidence>
<evidence type="ECO:0000313" key="10">
    <source>
        <dbReference type="Proteomes" id="UP001148299"/>
    </source>
</evidence>
<keyword evidence="6" id="KW-0539">Nucleus</keyword>
<feature type="domain" description="Xylanolytic transcriptional activator regulatory" evidence="8">
    <location>
        <begin position="180"/>
        <end position="261"/>
    </location>
</feature>
<keyword evidence="5" id="KW-0804">Transcription</keyword>
<dbReference type="PANTHER" id="PTHR47338">
    <property type="entry name" value="ZN(II)2CYS6 TRANSCRIPTION FACTOR (EUROFUNG)-RELATED"/>
    <property type="match status" value="1"/>
</dbReference>
<dbReference type="InterPro" id="IPR050815">
    <property type="entry name" value="TF_fung"/>
</dbReference>
<comment type="caution">
    <text evidence="9">The sequence shown here is derived from an EMBL/GenBank/DDBJ whole genome shotgun (WGS) entry which is preliminary data.</text>
</comment>
<dbReference type="InterPro" id="IPR007219">
    <property type="entry name" value="XnlR_reg_dom"/>
</dbReference>
<dbReference type="Pfam" id="PF04082">
    <property type="entry name" value="Fungal_trans"/>
    <property type="match status" value="1"/>
</dbReference>
<dbReference type="CDD" id="cd12148">
    <property type="entry name" value="fungal_TF_MHR"/>
    <property type="match status" value="1"/>
</dbReference>
<evidence type="ECO:0000256" key="6">
    <source>
        <dbReference type="ARBA" id="ARBA00023242"/>
    </source>
</evidence>
<organism evidence="9 10">
    <name type="scientific">Penicillium brevicompactum</name>
    <dbReference type="NCBI Taxonomy" id="5074"/>
    <lineage>
        <taxon>Eukaryota</taxon>
        <taxon>Fungi</taxon>
        <taxon>Dikarya</taxon>
        <taxon>Ascomycota</taxon>
        <taxon>Pezizomycotina</taxon>
        <taxon>Eurotiomycetes</taxon>
        <taxon>Eurotiomycetidae</taxon>
        <taxon>Eurotiales</taxon>
        <taxon>Aspergillaceae</taxon>
        <taxon>Penicillium</taxon>
    </lineage>
</organism>
<dbReference type="GO" id="GO:0005634">
    <property type="term" value="C:nucleus"/>
    <property type="evidence" value="ECO:0007669"/>
    <property type="project" value="UniProtKB-SubCell"/>
</dbReference>
<proteinExistence type="predicted"/>
<evidence type="ECO:0000313" key="9">
    <source>
        <dbReference type="EMBL" id="KAJ5357814.1"/>
    </source>
</evidence>
<evidence type="ECO:0000256" key="7">
    <source>
        <dbReference type="SAM" id="MobiDB-lite"/>
    </source>
</evidence>
<dbReference type="GO" id="GO:0008270">
    <property type="term" value="F:zinc ion binding"/>
    <property type="evidence" value="ECO:0007669"/>
    <property type="project" value="InterPro"/>
</dbReference>
<dbReference type="GO" id="GO:0006351">
    <property type="term" value="P:DNA-templated transcription"/>
    <property type="evidence" value="ECO:0007669"/>
    <property type="project" value="InterPro"/>
</dbReference>